<feature type="transmembrane region" description="Helical" evidence="5">
    <location>
        <begin position="47"/>
        <end position="66"/>
    </location>
</feature>
<keyword evidence="5" id="KW-1133">Transmembrane helix</keyword>
<dbReference type="FunFam" id="3.20.20.450:FF:000001">
    <property type="entry name" value="Cyclic di-GMP phosphodiesterase yahA"/>
    <property type="match status" value="1"/>
</dbReference>
<dbReference type="FunFam" id="3.30.70.270:FF:000001">
    <property type="entry name" value="Diguanylate cyclase domain protein"/>
    <property type="match status" value="1"/>
</dbReference>
<evidence type="ECO:0000259" key="6">
    <source>
        <dbReference type="PROSITE" id="PS50113"/>
    </source>
</evidence>
<keyword evidence="5" id="KW-0472">Membrane</keyword>
<dbReference type="EC" id="3.1.4.52" evidence="2"/>
<dbReference type="InterPro" id="IPR035965">
    <property type="entry name" value="PAS-like_dom_sf"/>
</dbReference>
<evidence type="ECO:0000256" key="1">
    <source>
        <dbReference type="ARBA" id="ARBA00001946"/>
    </source>
</evidence>
<organism evidence="9 10">
    <name type="scientific">Parathalassolituus penaei</name>
    <dbReference type="NCBI Taxonomy" id="2997323"/>
    <lineage>
        <taxon>Bacteria</taxon>
        <taxon>Pseudomonadati</taxon>
        <taxon>Pseudomonadota</taxon>
        <taxon>Gammaproteobacteria</taxon>
        <taxon>Oceanospirillales</taxon>
        <taxon>Oceanospirillaceae</taxon>
        <taxon>Parathalassolituus</taxon>
    </lineage>
</organism>
<dbReference type="Gene3D" id="3.20.20.450">
    <property type="entry name" value="EAL domain"/>
    <property type="match status" value="1"/>
</dbReference>
<gene>
    <name evidence="9" type="ORF">OUO13_10700</name>
</gene>
<evidence type="ECO:0000256" key="4">
    <source>
        <dbReference type="ARBA" id="ARBA00051114"/>
    </source>
</evidence>
<dbReference type="InterPro" id="IPR029787">
    <property type="entry name" value="Nucleotide_cyclase"/>
</dbReference>
<name>A0A9X3EDM7_9GAMM</name>
<dbReference type="PROSITE" id="PS50883">
    <property type="entry name" value="EAL"/>
    <property type="match status" value="1"/>
</dbReference>
<keyword evidence="3" id="KW-0973">c-di-GMP</keyword>
<evidence type="ECO:0000256" key="5">
    <source>
        <dbReference type="SAM" id="Phobius"/>
    </source>
</evidence>
<keyword evidence="5" id="KW-0812">Transmembrane</keyword>
<dbReference type="InterPro" id="IPR035919">
    <property type="entry name" value="EAL_sf"/>
</dbReference>
<dbReference type="InterPro" id="IPR000014">
    <property type="entry name" value="PAS"/>
</dbReference>
<dbReference type="InterPro" id="IPR000700">
    <property type="entry name" value="PAS-assoc_C"/>
</dbReference>
<evidence type="ECO:0000256" key="3">
    <source>
        <dbReference type="ARBA" id="ARBA00022636"/>
    </source>
</evidence>
<feature type="domain" description="PAC" evidence="6">
    <location>
        <begin position="148"/>
        <end position="200"/>
    </location>
</feature>
<dbReference type="PANTHER" id="PTHR44757">
    <property type="entry name" value="DIGUANYLATE CYCLASE DGCP"/>
    <property type="match status" value="1"/>
</dbReference>
<keyword evidence="10" id="KW-1185">Reference proteome</keyword>
<dbReference type="GO" id="GO:0071732">
    <property type="term" value="P:cellular response to nitric oxide"/>
    <property type="evidence" value="ECO:0007669"/>
    <property type="project" value="UniProtKB-ARBA"/>
</dbReference>
<feature type="domain" description="EAL" evidence="7">
    <location>
        <begin position="374"/>
        <end position="626"/>
    </location>
</feature>
<dbReference type="PROSITE" id="PS50113">
    <property type="entry name" value="PAC"/>
    <property type="match status" value="1"/>
</dbReference>
<dbReference type="AlphaFoldDB" id="A0A9X3EDM7"/>
<dbReference type="EMBL" id="JAPNOA010000028">
    <property type="protein sequence ID" value="MCY0965658.1"/>
    <property type="molecule type" value="Genomic_DNA"/>
</dbReference>
<dbReference type="Pfam" id="PF00990">
    <property type="entry name" value="GGDEF"/>
    <property type="match status" value="1"/>
</dbReference>
<dbReference type="InterPro" id="IPR013656">
    <property type="entry name" value="PAS_4"/>
</dbReference>
<proteinExistence type="predicted"/>
<comment type="catalytic activity">
    <reaction evidence="4">
        <text>3',3'-c-di-GMP + H2O = 5'-phosphoguanylyl(3'-&gt;5')guanosine + H(+)</text>
        <dbReference type="Rhea" id="RHEA:24902"/>
        <dbReference type="ChEBI" id="CHEBI:15377"/>
        <dbReference type="ChEBI" id="CHEBI:15378"/>
        <dbReference type="ChEBI" id="CHEBI:58754"/>
        <dbReference type="ChEBI" id="CHEBI:58805"/>
        <dbReference type="EC" id="3.1.4.52"/>
    </reaction>
    <physiologicalReaction direction="left-to-right" evidence="4">
        <dbReference type="Rhea" id="RHEA:24903"/>
    </physiologicalReaction>
</comment>
<dbReference type="InterPro" id="IPR052155">
    <property type="entry name" value="Biofilm_reg_signaling"/>
</dbReference>
<accession>A0A9X3EDM7</accession>
<dbReference type="Proteomes" id="UP001150830">
    <property type="component" value="Unassembled WGS sequence"/>
</dbReference>
<comment type="cofactor">
    <cofactor evidence="1">
        <name>Mg(2+)</name>
        <dbReference type="ChEBI" id="CHEBI:18420"/>
    </cofactor>
</comment>
<evidence type="ECO:0000259" key="8">
    <source>
        <dbReference type="PROSITE" id="PS50887"/>
    </source>
</evidence>
<dbReference type="InterPro" id="IPR001633">
    <property type="entry name" value="EAL_dom"/>
</dbReference>
<dbReference type="Pfam" id="PF00563">
    <property type="entry name" value="EAL"/>
    <property type="match status" value="1"/>
</dbReference>
<reference evidence="9" key="1">
    <citation type="submission" date="2022-11" db="EMBL/GenBank/DDBJ databases">
        <title>Parathalassolutuus dongxingensis gen. nov., sp. nov., a novel member of family Oceanospirillaceae isolated from a coastal shrimp pond in Guangxi, China.</title>
        <authorList>
            <person name="Chen H."/>
        </authorList>
    </citation>
    <scope>NUCLEOTIDE SEQUENCE</scope>
    <source>
        <strain evidence="9">G-43</strain>
    </source>
</reference>
<dbReference type="Gene3D" id="3.30.70.270">
    <property type="match status" value="1"/>
</dbReference>
<dbReference type="CDD" id="cd01948">
    <property type="entry name" value="EAL"/>
    <property type="match status" value="1"/>
</dbReference>
<comment type="caution">
    <text evidence="9">The sequence shown here is derived from an EMBL/GenBank/DDBJ whole genome shotgun (WGS) entry which is preliminary data.</text>
</comment>
<dbReference type="NCBIfam" id="TIGR00229">
    <property type="entry name" value="sensory_box"/>
    <property type="match status" value="1"/>
</dbReference>
<dbReference type="RefSeq" id="WP_283173872.1">
    <property type="nucleotide sequence ID" value="NZ_JAPNOA010000028.1"/>
</dbReference>
<sequence>MTNSVFAARQRSWSGVALVLSGLLAIALLIPSTRFQAWHAWWLHPVPAFWILVALLPALVLLVILISHRYYALRDRERLALLDNIVDSMPDVVFLKDLDGVYCIANQRARTGTGIDPLNKTDFELFEPDVARRHRDVDLETIRLGKGHRNEEWVSTRDGKKLLLETSKTPLYNAMGRCIGVLGVSRDITELRKAQNNLEHIAHHDALTGLANRTLLSKKFDFALRLARRRDEPLAVIFFDLDRFKDINDTLGHDVGDLLLQEVALRLRRNLRDSDLCARLGGDEFILVLPGSGEREELQRKANQLLRAVSRPYEIKGHVLTVFASAGISIFPEDGRDVETLIRHADAALHQAKENGRNGFFFYERSLTDSLYSRMTLEQDLRHALEQRQFTMVYQPQFRLGEARPRRVEALMRWHHPRRGNISPLEFIAIAETTGMIIEIGEWAMETACRQFLTWRQQNVRLDKIAINVSAIQINSGFADRVLLLLKELDFDPRSLELEITETAMMSGIIEVNRQINQLRAHGVEFSIDDFGTGYSSLSKIKSMPVSLLKIDQSFVRDINDDINDYEIARAVILMAKSLGLTVVAEGVENQAQESTLQRLGCDWVQGYLYGMPLTGEAFVETYRQS</sequence>
<dbReference type="PROSITE" id="PS50887">
    <property type="entry name" value="GGDEF"/>
    <property type="match status" value="1"/>
</dbReference>
<dbReference type="SMART" id="SM00267">
    <property type="entry name" value="GGDEF"/>
    <property type="match status" value="1"/>
</dbReference>
<evidence type="ECO:0000313" key="10">
    <source>
        <dbReference type="Proteomes" id="UP001150830"/>
    </source>
</evidence>
<evidence type="ECO:0000259" key="7">
    <source>
        <dbReference type="PROSITE" id="PS50883"/>
    </source>
</evidence>
<dbReference type="SUPFAM" id="SSF55785">
    <property type="entry name" value="PYP-like sensor domain (PAS domain)"/>
    <property type="match status" value="1"/>
</dbReference>
<dbReference type="CDD" id="cd00130">
    <property type="entry name" value="PAS"/>
    <property type="match status" value="1"/>
</dbReference>
<dbReference type="PANTHER" id="PTHR44757:SF2">
    <property type="entry name" value="BIOFILM ARCHITECTURE MAINTENANCE PROTEIN MBAA"/>
    <property type="match status" value="1"/>
</dbReference>
<protein>
    <recommendedName>
        <fullName evidence="2">cyclic-guanylate-specific phosphodiesterase</fullName>
        <ecNumber evidence="2">3.1.4.52</ecNumber>
    </recommendedName>
</protein>
<dbReference type="SUPFAM" id="SSF55073">
    <property type="entry name" value="Nucleotide cyclase"/>
    <property type="match status" value="1"/>
</dbReference>
<dbReference type="InterPro" id="IPR000160">
    <property type="entry name" value="GGDEF_dom"/>
</dbReference>
<dbReference type="InterPro" id="IPR043128">
    <property type="entry name" value="Rev_trsase/Diguanyl_cyclase"/>
</dbReference>
<dbReference type="Pfam" id="PF08448">
    <property type="entry name" value="PAS_4"/>
    <property type="match status" value="1"/>
</dbReference>
<evidence type="ECO:0000256" key="2">
    <source>
        <dbReference type="ARBA" id="ARBA00012282"/>
    </source>
</evidence>
<dbReference type="NCBIfam" id="TIGR00254">
    <property type="entry name" value="GGDEF"/>
    <property type="match status" value="1"/>
</dbReference>
<dbReference type="SUPFAM" id="SSF141868">
    <property type="entry name" value="EAL domain-like"/>
    <property type="match status" value="1"/>
</dbReference>
<dbReference type="SMART" id="SM00052">
    <property type="entry name" value="EAL"/>
    <property type="match status" value="1"/>
</dbReference>
<feature type="domain" description="GGDEF" evidence="8">
    <location>
        <begin position="232"/>
        <end position="365"/>
    </location>
</feature>
<dbReference type="GO" id="GO:0071111">
    <property type="term" value="F:cyclic-guanylate-specific phosphodiesterase activity"/>
    <property type="evidence" value="ECO:0007669"/>
    <property type="project" value="UniProtKB-EC"/>
</dbReference>
<dbReference type="Gene3D" id="3.30.450.20">
    <property type="entry name" value="PAS domain"/>
    <property type="match status" value="1"/>
</dbReference>
<evidence type="ECO:0000313" key="9">
    <source>
        <dbReference type="EMBL" id="MCY0965658.1"/>
    </source>
</evidence>
<dbReference type="CDD" id="cd01949">
    <property type="entry name" value="GGDEF"/>
    <property type="match status" value="1"/>
</dbReference>